<dbReference type="Gene3D" id="1.10.10.10">
    <property type="entry name" value="Winged helix-like DNA-binding domain superfamily/Winged helix DNA-binding domain"/>
    <property type="match status" value="1"/>
</dbReference>
<keyword evidence="3" id="KW-0731">Sigma factor</keyword>
<accession>A0A2S9XN58</accession>
<dbReference type="GO" id="GO:0016987">
    <property type="term" value="F:sigma factor activity"/>
    <property type="evidence" value="ECO:0007669"/>
    <property type="project" value="UniProtKB-KW"/>
</dbReference>
<evidence type="ECO:0000259" key="7">
    <source>
        <dbReference type="Pfam" id="PF08281"/>
    </source>
</evidence>
<evidence type="ECO:0000256" key="1">
    <source>
        <dbReference type="ARBA" id="ARBA00010641"/>
    </source>
</evidence>
<keyword evidence="4" id="KW-0238">DNA-binding</keyword>
<sequence>MRSLALRVQARRWYAGPMDPDPDQDLELLQRWRDGDKPAGGELLARHFNLLRVYFLKRVPERPTEDLIQEVFVRMVEALDRFEGRCSVRTFLIRIAQNVYRETLRELHRPDGQFDPLSESLFAISGRRQSSIVAQDQAQQLLLDAMQHIPSDQHDMLDLYYFHGFTLREIAELQEIPEGTAKSRIDAARRSLLREFMSLLGSDAEVWTDDALDRGLTRVRDVVIRGQPRA</sequence>
<gene>
    <name evidence="8" type="primary">rpoE_23</name>
    <name evidence="8" type="ORF">ENSA7_78440</name>
</gene>
<dbReference type="PANTHER" id="PTHR43133">
    <property type="entry name" value="RNA POLYMERASE ECF-TYPE SIGMA FACTO"/>
    <property type="match status" value="1"/>
</dbReference>
<comment type="similarity">
    <text evidence="1">Belongs to the sigma-70 factor family. ECF subfamily.</text>
</comment>
<dbReference type="InterPro" id="IPR013325">
    <property type="entry name" value="RNA_pol_sigma_r2"/>
</dbReference>
<dbReference type="GO" id="GO:0003677">
    <property type="term" value="F:DNA binding"/>
    <property type="evidence" value="ECO:0007669"/>
    <property type="project" value="UniProtKB-KW"/>
</dbReference>
<evidence type="ECO:0000259" key="6">
    <source>
        <dbReference type="Pfam" id="PF04542"/>
    </source>
</evidence>
<reference evidence="8 9" key="1">
    <citation type="submission" date="2018-03" db="EMBL/GenBank/DDBJ databases">
        <title>Draft Genome Sequences of the Obligatory Marine Myxobacteria Enhygromyxa salina SWB007.</title>
        <authorList>
            <person name="Poehlein A."/>
            <person name="Moghaddam J.A."/>
            <person name="Harms H."/>
            <person name="Alanjari M."/>
            <person name="Koenig G.M."/>
            <person name="Daniel R."/>
            <person name="Schaeberle T.F."/>
        </authorList>
    </citation>
    <scope>NUCLEOTIDE SEQUENCE [LARGE SCALE GENOMIC DNA]</scope>
    <source>
        <strain evidence="8 9">SWB007</strain>
    </source>
</reference>
<dbReference type="InterPro" id="IPR036388">
    <property type="entry name" value="WH-like_DNA-bd_sf"/>
</dbReference>
<feature type="domain" description="RNA polymerase sigma factor 70 region 4 type 2" evidence="7">
    <location>
        <begin position="140"/>
        <end position="192"/>
    </location>
</feature>
<evidence type="ECO:0000256" key="3">
    <source>
        <dbReference type="ARBA" id="ARBA00023082"/>
    </source>
</evidence>
<dbReference type="InterPro" id="IPR039425">
    <property type="entry name" value="RNA_pol_sigma-70-like"/>
</dbReference>
<dbReference type="InterPro" id="IPR014284">
    <property type="entry name" value="RNA_pol_sigma-70_dom"/>
</dbReference>
<protein>
    <submittedName>
        <fullName evidence="8">ECF RNA polymerase sigma-E factor</fullName>
    </submittedName>
</protein>
<dbReference type="Pfam" id="PF04542">
    <property type="entry name" value="Sigma70_r2"/>
    <property type="match status" value="1"/>
</dbReference>
<evidence type="ECO:0000256" key="2">
    <source>
        <dbReference type="ARBA" id="ARBA00023015"/>
    </source>
</evidence>
<dbReference type="PANTHER" id="PTHR43133:SF8">
    <property type="entry name" value="RNA POLYMERASE SIGMA FACTOR HI_1459-RELATED"/>
    <property type="match status" value="1"/>
</dbReference>
<dbReference type="InterPro" id="IPR013324">
    <property type="entry name" value="RNA_pol_sigma_r3/r4-like"/>
</dbReference>
<dbReference type="InterPro" id="IPR007627">
    <property type="entry name" value="RNA_pol_sigma70_r2"/>
</dbReference>
<dbReference type="InterPro" id="IPR013249">
    <property type="entry name" value="RNA_pol_sigma70_r4_t2"/>
</dbReference>
<feature type="domain" description="RNA polymerase sigma-70 region 2" evidence="6">
    <location>
        <begin position="47"/>
        <end position="106"/>
    </location>
</feature>
<dbReference type="Gene3D" id="1.10.1740.10">
    <property type="match status" value="1"/>
</dbReference>
<comment type="caution">
    <text evidence="8">The sequence shown here is derived from an EMBL/GenBank/DDBJ whole genome shotgun (WGS) entry which is preliminary data.</text>
</comment>
<keyword evidence="5" id="KW-0804">Transcription</keyword>
<dbReference type="SUPFAM" id="SSF88659">
    <property type="entry name" value="Sigma3 and sigma4 domains of RNA polymerase sigma factors"/>
    <property type="match status" value="1"/>
</dbReference>
<evidence type="ECO:0000313" key="9">
    <source>
        <dbReference type="Proteomes" id="UP000238823"/>
    </source>
</evidence>
<organism evidence="8 9">
    <name type="scientific">Enhygromyxa salina</name>
    <dbReference type="NCBI Taxonomy" id="215803"/>
    <lineage>
        <taxon>Bacteria</taxon>
        <taxon>Pseudomonadati</taxon>
        <taxon>Myxococcota</taxon>
        <taxon>Polyangia</taxon>
        <taxon>Nannocystales</taxon>
        <taxon>Nannocystaceae</taxon>
        <taxon>Enhygromyxa</taxon>
    </lineage>
</organism>
<evidence type="ECO:0000256" key="4">
    <source>
        <dbReference type="ARBA" id="ARBA00023125"/>
    </source>
</evidence>
<evidence type="ECO:0000313" key="8">
    <source>
        <dbReference type="EMBL" id="PRP94307.1"/>
    </source>
</evidence>
<keyword evidence="2" id="KW-0805">Transcription regulation</keyword>
<dbReference type="Proteomes" id="UP000238823">
    <property type="component" value="Unassembled WGS sequence"/>
</dbReference>
<dbReference type="AlphaFoldDB" id="A0A2S9XN58"/>
<dbReference type="NCBIfam" id="TIGR02937">
    <property type="entry name" value="sigma70-ECF"/>
    <property type="match status" value="1"/>
</dbReference>
<dbReference type="Pfam" id="PF08281">
    <property type="entry name" value="Sigma70_r4_2"/>
    <property type="match status" value="1"/>
</dbReference>
<dbReference type="SUPFAM" id="SSF88946">
    <property type="entry name" value="Sigma2 domain of RNA polymerase sigma factors"/>
    <property type="match status" value="1"/>
</dbReference>
<dbReference type="GO" id="GO:0006352">
    <property type="term" value="P:DNA-templated transcription initiation"/>
    <property type="evidence" value="ECO:0007669"/>
    <property type="project" value="InterPro"/>
</dbReference>
<evidence type="ECO:0000256" key="5">
    <source>
        <dbReference type="ARBA" id="ARBA00023163"/>
    </source>
</evidence>
<name>A0A2S9XN58_9BACT</name>
<proteinExistence type="inferred from homology"/>
<dbReference type="EMBL" id="PVNL01000142">
    <property type="protein sequence ID" value="PRP94307.1"/>
    <property type="molecule type" value="Genomic_DNA"/>
</dbReference>